<dbReference type="PANTHER" id="PTHR11596:SF42">
    <property type="entry name" value="ALKALINE PHOSPHATASE, GERM CELL TYPE"/>
    <property type="match status" value="1"/>
</dbReference>
<accession>A0AAW0HSX2</accession>
<dbReference type="PRINTS" id="PR00113">
    <property type="entry name" value="ALKPHPHTASE"/>
</dbReference>
<feature type="binding site" evidence="5">
    <location>
        <position position="332"/>
    </location>
    <ligand>
        <name>Zn(2+)</name>
        <dbReference type="ChEBI" id="CHEBI:29105"/>
        <label>2</label>
    </ligand>
</feature>
<keyword evidence="3" id="KW-0336">GPI-anchor</keyword>
<evidence type="ECO:0000256" key="1">
    <source>
        <dbReference type="ARBA" id="ARBA00004609"/>
    </source>
</evidence>
<evidence type="ECO:0000256" key="6">
    <source>
        <dbReference type="RuleBase" id="RU003946"/>
    </source>
</evidence>
<comment type="caution">
    <text evidence="8">The sequence shown here is derived from an EMBL/GenBank/DDBJ whole genome shotgun (WGS) entry which is preliminary data.</text>
</comment>
<feature type="binding site" evidence="5">
    <location>
        <position position="290"/>
    </location>
    <ligand>
        <name>Zn(2+)</name>
        <dbReference type="ChEBI" id="CHEBI:29105"/>
        <label>2</label>
    </ligand>
</feature>
<keyword evidence="5" id="KW-0862">Zinc</keyword>
<evidence type="ECO:0000256" key="3">
    <source>
        <dbReference type="ARBA" id="ARBA00022622"/>
    </source>
</evidence>
<evidence type="ECO:0000256" key="4">
    <source>
        <dbReference type="PIRSR" id="PIRSR601952-1"/>
    </source>
</evidence>
<feature type="chain" id="PRO_5043620362" description="alkaline phosphatase" evidence="7">
    <location>
        <begin position="20"/>
        <end position="486"/>
    </location>
</feature>
<feature type="binding site" evidence="5">
    <location>
        <position position="61"/>
    </location>
    <ligand>
        <name>Mg(2+)</name>
        <dbReference type="ChEBI" id="CHEBI:18420"/>
    </ligand>
</feature>
<keyword evidence="9" id="KW-1185">Reference proteome</keyword>
<gene>
    <name evidence="8" type="ORF">U0070_001151</name>
</gene>
<evidence type="ECO:0000313" key="8">
    <source>
        <dbReference type="EMBL" id="KAK7805251.1"/>
    </source>
</evidence>
<protein>
    <recommendedName>
        <fullName evidence="2">alkaline phosphatase</fullName>
        <ecNumber evidence="2">3.1.3.1</ecNumber>
    </recommendedName>
</protein>
<dbReference type="GO" id="GO:0046872">
    <property type="term" value="F:metal ion binding"/>
    <property type="evidence" value="ECO:0007669"/>
    <property type="project" value="UniProtKB-KW"/>
</dbReference>
<feature type="binding site" evidence="5">
    <location>
        <position position="61"/>
    </location>
    <ligand>
        <name>Zn(2+)</name>
        <dbReference type="ChEBI" id="CHEBI:29105"/>
        <label>2</label>
    </ligand>
</feature>
<dbReference type="GO" id="GO:0005886">
    <property type="term" value="C:plasma membrane"/>
    <property type="evidence" value="ECO:0007669"/>
    <property type="project" value="UniProtKB-SubCell"/>
</dbReference>
<evidence type="ECO:0000256" key="5">
    <source>
        <dbReference type="PIRSR" id="PIRSR601952-2"/>
    </source>
</evidence>
<dbReference type="SUPFAM" id="SSF53649">
    <property type="entry name" value="Alkaline phosphatase-like"/>
    <property type="match status" value="1"/>
</dbReference>
<keyword evidence="3" id="KW-0472">Membrane</keyword>
<comment type="cofactor">
    <cofactor evidence="5">
        <name>Mg(2+)</name>
        <dbReference type="ChEBI" id="CHEBI:18420"/>
    </cofactor>
    <text evidence="5">Binds 1 Mg(2+) ion.</text>
</comment>
<evidence type="ECO:0000256" key="2">
    <source>
        <dbReference type="ARBA" id="ARBA00012647"/>
    </source>
</evidence>
<dbReference type="Gene3D" id="3.40.720.10">
    <property type="entry name" value="Alkaline Phosphatase, subunit A"/>
    <property type="match status" value="2"/>
</dbReference>
<dbReference type="InterPro" id="IPR001952">
    <property type="entry name" value="Alkaline_phosphatase"/>
</dbReference>
<dbReference type="Pfam" id="PF00245">
    <property type="entry name" value="Alk_phosphatase"/>
    <property type="match status" value="2"/>
</dbReference>
<dbReference type="GO" id="GO:0098552">
    <property type="term" value="C:side of membrane"/>
    <property type="evidence" value="ECO:0007669"/>
    <property type="project" value="UniProtKB-KW"/>
</dbReference>
<evidence type="ECO:0000256" key="7">
    <source>
        <dbReference type="SAM" id="SignalP"/>
    </source>
</evidence>
<feature type="binding site" evidence="5">
    <location>
        <position position="285"/>
    </location>
    <ligand>
        <name>Mg(2+)</name>
        <dbReference type="ChEBI" id="CHEBI:18420"/>
    </ligand>
</feature>
<dbReference type="AlphaFoldDB" id="A0AAW0HSX2"/>
<comment type="similarity">
    <text evidence="6">Belongs to the alkaline phosphatase family.</text>
</comment>
<dbReference type="PANTHER" id="PTHR11596">
    <property type="entry name" value="ALKALINE PHOSPHATASE"/>
    <property type="match status" value="1"/>
</dbReference>
<proteinExistence type="inferred from homology"/>
<dbReference type="GO" id="GO:0004035">
    <property type="term" value="F:alkaline phosphatase activity"/>
    <property type="evidence" value="ECO:0007669"/>
    <property type="project" value="UniProtKB-EC"/>
</dbReference>
<keyword evidence="5" id="KW-0479">Metal-binding</keyword>
<keyword evidence="3" id="KW-0449">Lipoprotein</keyword>
<dbReference type="EC" id="3.1.3.1" evidence="2"/>
<reference evidence="8 9" key="1">
    <citation type="journal article" date="2023" name="bioRxiv">
        <title>Conserved and derived expression patterns and positive selection on dental genes reveal complex evolutionary context of ever-growing rodent molars.</title>
        <authorList>
            <person name="Calamari Z.T."/>
            <person name="Song A."/>
            <person name="Cohen E."/>
            <person name="Akter M."/>
            <person name="Roy R.D."/>
            <person name="Hallikas O."/>
            <person name="Christensen M.M."/>
            <person name="Li P."/>
            <person name="Marangoni P."/>
            <person name="Jernvall J."/>
            <person name="Klein O.D."/>
        </authorList>
    </citation>
    <scope>NUCLEOTIDE SEQUENCE [LARGE SCALE GENOMIC DNA]</scope>
    <source>
        <strain evidence="8">V071</strain>
    </source>
</reference>
<feature type="binding site" evidence="5">
    <location>
        <position position="172"/>
    </location>
    <ligand>
        <name>Mg(2+)</name>
        <dbReference type="ChEBI" id="CHEBI:18420"/>
    </ligand>
</feature>
<feature type="binding site" evidence="5">
    <location>
        <position position="407"/>
    </location>
    <ligand>
        <name>Zn(2+)</name>
        <dbReference type="ChEBI" id="CHEBI:29105"/>
        <label>2</label>
    </ligand>
</feature>
<keyword evidence="5" id="KW-0460">Magnesium</keyword>
<keyword evidence="3" id="KW-0325">Glycoprotein</keyword>
<dbReference type="EMBL" id="JBBHLL010000346">
    <property type="protein sequence ID" value="KAK7805251.1"/>
    <property type="molecule type" value="Genomic_DNA"/>
</dbReference>
<dbReference type="InterPro" id="IPR017850">
    <property type="entry name" value="Alkaline_phosphatase_core_sf"/>
</dbReference>
<sequence length="486" mass="52492">MHGVWVLLLLGLRLQLSLSVIPVEEKNPAFWNQKAAEALDVAKKLKPIQTSAKNLIIFLGDGMGVPTVTATRILKGQLEGHLGPETPLAMDRFPYMALSKIYSVDRQVPDSAGTSTAFLCGVKANYKTIGVSAAARFNHCSTTFGNEVISVMYRAKQAGKSVGVVTTTSVQHASPAGTYAHAVNREWYSDAEMSASALQEGCKDISTQLISNMDIDGAQYVWNRTELIQASQDPAVTHLMGLFEPEHMKYDIYRDPTQDPSLVEMTEVALRMLSRNPLGFYLFVEGGRIDHGHHEGIAYRALTEAVMFDSAIAKADQLTSEQDTMILVTADHSHVFSFGGYVPRGNSIFGLGASFNALDGKSFTSILYGNGPGYKLQNGVRAGVTDEESRDPKYRQQAAVPLSSETHGGEDVAIFARGPQAHLLHGVQEQNYVAHIMAFAGCLEPYTDCGLAPPAGRNGAASRGQTSTLMFLLAATVSMLVVAAEL</sequence>
<feature type="signal peptide" evidence="7">
    <location>
        <begin position="1"/>
        <end position="19"/>
    </location>
</feature>
<comment type="cofactor">
    <cofactor evidence="5">
        <name>Zn(2+)</name>
        <dbReference type="ChEBI" id="CHEBI:29105"/>
    </cofactor>
    <text evidence="5">Binds 2 Zn(2+) ions.</text>
</comment>
<dbReference type="SMART" id="SM00098">
    <property type="entry name" value="alkPPc"/>
    <property type="match status" value="1"/>
</dbReference>
<dbReference type="CDD" id="cd16012">
    <property type="entry name" value="ALP"/>
    <property type="match status" value="1"/>
</dbReference>
<organism evidence="8 9">
    <name type="scientific">Myodes glareolus</name>
    <name type="common">Bank vole</name>
    <name type="synonym">Clethrionomys glareolus</name>
    <dbReference type="NCBI Taxonomy" id="447135"/>
    <lineage>
        <taxon>Eukaryota</taxon>
        <taxon>Metazoa</taxon>
        <taxon>Chordata</taxon>
        <taxon>Craniata</taxon>
        <taxon>Vertebrata</taxon>
        <taxon>Euteleostomi</taxon>
        <taxon>Mammalia</taxon>
        <taxon>Eutheria</taxon>
        <taxon>Euarchontoglires</taxon>
        <taxon>Glires</taxon>
        <taxon>Rodentia</taxon>
        <taxon>Myomorpha</taxon>
        <taxon>Muroidea</taxon>
        <taxon>Cricetidae</taxon>
        <taxon>Arvicolinae</taxon>
        <taxon>Myodes</taxon>
    </lineage>
</organism>
<feature type="binding site" evidence="5">
    <location>
        <position position="294"/>
    </location>
    <ligand>
        <name>Zn(2+)</name>
        <dbReference type="ChEBI" id="CHEBI:29105"/>
        <label>2</label>
    </ligand>
</feature>
<keyword evidence="7" id="KW-0732">Signal</keyword>
<evidence type="ECO:0000313" key="9">
    <source>
        <dbReference type="Proteomes" id="UP001488838"/>
    </source>
</evidence>
<feature type="active site" description="Phosphoserine intermediate" evidence="4">
    <location>
        <position position="111"/>
    </location>
</feature>
<feature type="binding site" evidence="5">
    <location>
        <position position="331"/>
    </location>
    <ligand>
        <name>Zn(2+)</name>
        <dbReference type="ChEBI" id="CHEBI:29105"/>
        <label>2</label>
    </ligand>
</feature>
<name>A0AAW0HSX2_MYOGA</name>
<dbReference type="Proteomes" id="UP001488838">
    <property type="component" value="Unassembled WGS sequence"/>
</dbReference>
<comment type="subcellular location">
    <subcellularLocation>
        <location evidence="1">Cell membrane</location>
        <topology evidence="1">Lipid-anchor</topology>
        <topology evidence="1">GPI-anchor</topology>
    </subcellularLocation>
</comment>
<feature type="binding site" evidence="5">
    <location>
        <position position="174"/>
    </location>
    <ligand>
        <name>Mg(2+)</name>
        <dbReference type="ChEBI" id="CHEBI:18420"/>
    </ligand>
</feature>